<gene>
    <name evidence="3" type="ORF">SAMN05421659_11022</name>
</gene>
<evidence type="ECO:0000313" key="3">
    <source>
        <dbReference type="EMBL" id="SEW32783.1"/>
    </source>
</evidence>
<sequence>MNVKKTVTITLLFFVFALGSGLKTSAMTTGFTTESMNSEKQKLFKSNINIISLHSYVKTNPIVCFDVNNDGLIALGFDDDSHKTICVYNPDGEFIYGYSFESSGSFGVEWDGGNILIYFVRSDVAALFNSSATCLELKMISNSTENNTYWNHTVFEKKRIVGKNEYEIKNDLGILNIVLPSYSQLIKTDENGIKTMLYNVNDSYGAKILVILVGIIIFIIIVVVGIIKEFKKKNIVK</sequence>
<keyword evidence="4" id="KW-1185">Reference proteome</keyword>
<dbReference type="EMBL" id="FOJI01000010">
    <property type="protein sequence ID" value="SEW32783.1"/>
    <property type="molecule type" value="Genomic_DNA"/>
</dbReference>
<dbReference type="RefSeq" id="WP_092454697.1">
    <property type="nucleotide sequence ID" value="NZ_FOJI01000010.1"/>
</dbReference>
<feature type="signal peptide" evidence="2">
    <location>
        <begin position="1"/>
        <end position="26"/>
    </location>
</feature>
<keyword evidence="1" id="KW-0812">Transmembrane</keyword>
<accession>A0A1I0QYR5</accession>
<dbReference type="STRING" id="99656.SAMN05421659_11022"/>
<evidence type="ECO:0000256" key="2">
    <source>
        <dbReference type="SAM" id="SignalP"/>
    </source>
</evidence>
<organism evidence="3 4">
    <name type="scientific">[Clostridium] fimetarium</name>
    <dbReference type="NCBI Taxonomy" id="99656"/>
    <lineage>
        <taxon>Bacteria</taxon>
        <taxon>Bacillati</taxon>
        <taxon>Bacillota</taxon>
        <taxon>Clostridia</taxon>
        <taxon>Lachnospirales</taxon>
        <taxon>Lachnospiraceae</taxon>
    </lineage>
</organism>
<keyword evidence="1" id="KW-1133">Transmembrane helix</keyword>
<dbReference type="Proteomes" id="UP000199701">
    <property type="component" value="Unassembled WGS sequence"/>
</dbReference>
<feature type="chain" id="PRO_5011726913" evidence="2">
    <location>
        <begin position="27"/>
        <end position="237"/>
    </location>
</feature>
<dbReference type="AlphaFoldDB" id="A0A1I0QYR5"/>
<proteinExistence type="predicted"/>
<evidence type="ECO:0000313" key="4">
    <source>
        <dbReference type="Proteomes" id="UP000199701"/>
    </source>
</evidence>
<evidence type="ECO:0000256" key="1">
    <source>
        <dbReference type="SAM" id="Phobius"/>
    </source>
</evidence>
<dbReference type="OrthoDB" id="9890386at2"/>
<protein>
    <submittedName>
        <fullName evidence="3">Uncharacterized protein</fullName>
    </submittedName>
</protein>
<reference evidence="3 4" key="1">
    <citation type="submission" date="2016-10" db="EMBL/GenBank/DDBJ databases">
        <authorList>
            <person name="de Groot N.N."/>
        </authorList>
    </citation>
    <scope>NUCLEOTIDE SEQUENCE [LARGE SCALE GENOMIC DNA]</scope>
    <source>
        <strain evidence="3 4">DSM 9179</strain>
    </source>
</reference>
<keyword evidence="1" id="KW-0472">Membrane</keyword>
<feature type="transmembrane region" description="Helical" evidence="1">
    <location>
        <begin position="204"/>
        <end position="227"/>
    </location>
</feature>
<keyword evidence="2" id="KW-0732">Signal</keyword>
<name>A0A1I0QYR5_9FIRM</name>